<name>A0AAP0JQM3_9MAGN</name>
<evidence type="ECO:0000313" key="2">
    <source>
        <dbReference type="Proteomes" id="UP001417504"/>
    </source>
</evidence>
<dbReference type="EMBL" id="JBBNAE010000003">
    <property type="protein sequence ID" value="KAK9138418.1"/>
    <property type="molecule type" value="Genomic_DNA"/>
</dbReference>
<dbReference type="AlphaFoldDB" id="A0AAP0JQM3"/>
<protein>
    <submittedName>
        <fullName evidence="1">Uncharacterized protein</fullName>
    </submittedName>
</protein>
<comment type="caution">
    <text evidence="1">The sequence shown here is derived from an EMBL/GenBank/DDBJ whole genome shotgun (WGS) entry which is preliminary data.</text>
</comment>
<evidence type="ECO:0000313" key="1">
    <source>
        <dbReference type="EMBL" id="KAK9138418.1"/>
    </source>
</evidence>
<sequence>MEATMRLRVVTMILLPEAPNFLKFEIVPLFLFSSPLSLLSRLLFCKTCLLDNSHLI</sequence>
<proteinExistence type="predicted"/>
<reference evidence="1 2" key="1">
    <citation type="submission" date="2024-01" db="EMBL/GenBank/DDBJ databases">
        <title>Genome assemblies of Stephania.</title>
        <authorList>
            <person name="Yang L."/>
        </authorList>
    </citation>
    <scope>NUCLEOTIDE SEQUENCE [LARGE SCALE GENOMIC DNA]</scope>
    <source>
        <strain evidence="1">QJT</strain>
        <tissue evidence="1">Leaf</tissue>
    </source>
</reference>
<organism evidence="1 2">
    <name type="scientific">Stephania japonica</name>
    <dbReference type="NCBI Taxonomy" id="461633"/>
    <lineage>
        <taxon>Eukaryota</taxon>
        <taxon>Viridiplantae</taxon>
        <taxon>Streptophyta</taxon>
        <taxon>Embryophyta</taxon>
        <taxon>Tracheophyta</taxon>
        <taxon>Spermatophyta</taxon>
        <taxon>Magnoliopsida</taxon>
        <taxon>Ranunculales</taxon>
        <taxon>Menispermaceae</taxon>
        <taxon>Menispermoideae</taxon>
        <taxon>Cissampelideae</taxon>
        <taxon>Stephania</taxon>
    </lineage>
</organism>
<accession>A0AAP0JQM3</accession>
<keyword evidence="2" id="KW-1185">Reference proteome</keyword>
<dbReference type="Proteomes" id="UP001417504">
    <property type="component" value="Unassembled WGS sequence"/>
</dbReference>
<gene>
    <name evidence="1" type="ORF">Sjap_009012</name>
</gene>